<evidence type="ECO:0000313" key="2">
    <source>
        <dbReference type="Proteomes" id="UP000028990"/>
    </source>
</evidence>
<protein>
    <submittedName>
        <fullName evidence="1">Uncharacterized protein</fullName>
    </submittedName>
</protein>
<gene>
    <name evidence="1" type="ORF">H920_06475</name>
</gene>
<reference evidence="1 2" key="1">
    <citation type="submission" date="2013-11" db="EMBL/GenBank/DDBJ databases">
        <title>The Damaraland mole rat (Fukomys damarensis) genome and evolution of African mole rats.</title>
        <authorList>
            <person name="Gladyshev V.N."/>
            <person name="Fang X."/>
        </authorList>
    </citation>
    <scope>NUCLEOTIDE SEQUENCE [LARGE SCALE GENOMIC DNA]</scope>
    <source>
        <tissue evidence="1">Liver</tissue>
    </source>
</reference>
<keyword evidence="2" id="KW-1185">Reference proteome</keyword>
<sequence length="96" mass="10502">MATRTPHPPTHPFKRLYCIGLVNILPCTVMSCWVLGSEQKFGTGTGVTLIIPSTLQAAVVINVTDADGAYTVRFSMEELCAFSIQFDLLSLRIITI</sequence>
<organism evidence="1 2">
    <name type="scientific">Fukomys damarensis</name>
    <name type="common">Damaraland mole rat</name>
    <name type="synonym">Cryptomys damarensis</name>
    <dbReference type="NCBI Taxonomy" id="885580"/>
    <lineage>
        <taxon>Eukaryota</taxon>
        <taxon>Metazoa</taxon>
        <taxon>Chordata</taxon>
        <taxon>Craniata</taxon>
        <taxon>Vertebrata</taxon>
        <taxon>Euteleostomi</taxon>
        <taxon>Mammalia</taxon>
        <taxon>Eutheria</taxon>
        <taxon>Euarchontoglires</taxon>
        <taxon>Glires</taxon>
        <taxon>Rodentia</taxon>
        <taxon>Hystricomorpha</taxon>
        <taxon>Bathyergidae</taxon>
        <taxon>Fukomys</taxon>
    </lineage>
</organism>
<proteinExistence type="predicted"/>
<accession>A0A091DJ39</accession>
<dbReference type="PROSITE" id="PS51257">
    <property type="entry name" value="PROKAR_LIPOPROTEIN"/>
    <property type="match status" value="1"/>
</dbReference>
<evidence type="ECO:0000313" key="1">
    <source>
        <dbReference type="EMBL" id="KFO32139.1"/>
    </source>
</evidence>
<dbReference type="EMBL" id="KN122211">
    <property type="protein sequence ID" value="KFO32139.1"/>
    <property type="molecule type" value="Genomic_DNA"/>
</dbReference>
<name>A0A091DJ39_FUKDA</name>
<dbReference type="Proteomes" id="UP000028990">
    <property type="component" value="Unassembled WGS sequence"/>
</dbReference>
<dbReference type="AlphaFoldDB" id="A0A091DJ39"/>